<dbReference type="Proteomes" id="UP001164746">
    <property type="component" value="Chromosome 8"/>
</dbReference>
<evidence type="ECO:0000313" key="2">
    <source>
        <dbReference type="Proteomes" id="UP001164746"/>
    </source>
</evidence>
<gene>
    <name evidence="1" type="ORF">MAR_026479</name>
</gene>
<evidence type="ECO:0000313" key="1">
    <source>
        <dbReference type="EMBL" id="WAR12299.1"/>
    </source>
</evidence>
<protein>
    <submittedName>
        <fullName evidence="1">Uncharacterized protein</fullName>
    </submittedName>
</protein>
<name>A0ABY7ET60_MYAAR</name>
<reference evidence="1" key="1">
    <citation type="submission" date="2022-11" db="EMBL/GenBank/DDBJ databases">
        <title>Centuries of genome instability and evolution in soft-shell clam transmissible cancer (bioRxiv).</title>
        <authorList>
            <person name="Hart S.F.M."/>
            <person name="Yonemitsu M.A."/>
            <person name="Giersch R.M."/>
            <person name="Beal B.F."/>
            <person name="Arriagada G."/>
            <person name="Davis B.W."/>
            <person name="Ostrander E.A."/>
            <person name="Goff S.P."/>
            <person name="Metzger M.J."/>
        </authorList>
    </citation>
    <scope>NUCLEOTIDE SEQUENCE</scope>
    <source>
        <strain evidence="1">MELC-2E11</strain>
        <tissue evidence="1">Siphon/mantle</tissue>
    </source>
</reference>
<accession>A0ABY7ET60</accession>
<sequence>MQQLLVEKLVRKKDWGSSIGGESVLKIRMVLDEKLARLTLLGEKTSTYVQPERLMAMQCENKIEENMASKATFKKAFRRVRVQVRQQIVVGKMCG</sequence>
<organism evidence="1 2">
    <name type="scientific">Mya arenaria</name>
    <name type="common">Soft-shell clam</name>
    <dbReference type="NCBI Taxonomy" id="6604"/>
    <lineage>
        <taxon>Eukaryota</taxon>
        <taxon>Metazoa</taxon>
        <taxon>Spiralia</taxon>
        <taxon>Lophotrochozoa</taxon>
        <taxon>Mollusca</taxon>
        <taxon>Bivalvia</taxon>
        <taxon>Autobranchia</taxon>
        <taxon>Heteroconchia</taxon>
        <taxon>Euheterodonta</taxon>
        <taxon>Imparidentia</taxon>
        <taxon>Neoheterodontei</taxon>
        <taxon>Myida</taxon>
        <taxon>Myoidea</taxon>
        <taxon>Myidae</taxon>
        <taxon>Mya</taxon>
    </lineage>
</organism>
<dbReference type="EMBL" id="CP111019">
    <property type="protein sequence ID" value="WAR12299.1"/>
    <property type="molecule type" value="Genomic_DNA"/>
</dbReference>
<proteinExistence type="predicted"/>
<keyword evidence="2" id="KW-1185">Reference proteome</keyword>